<dbReference type="RefSeq" id="WP_344421700.1">
    <property type="nucleotide sequence ID" value="NZ_BAAANN010000017.1"/>
</dbReference>
<feature type="domain" description="Cyclic nucleotide-binding" evidence="4">
    <location>
        <begin position="14"/>
        <end position="117"/>
    </location>
</feature>
<dbReference type="Gene3D" id="2.60.120.10">
    <property type="entry name" value="Jelly Rolls"/>
    <property type="match status" value="1"/>
</dbReference>
<accession>A0ABN2RBZ5</accession>
<dbReference type="InterPro" id="IPR050397">
    <property type="entry name" value="Env_Response_Regulators"/>
</dbReference>
<dbReference type="InterPro" id="IPR036390">
    <property type="entry name" value="WH_DNA-bd_sf"/>
</dbReference>
<dbReference type="Proteomes" id="UP001501116">
    <property type="component" value="Unassembled WGS sequence"/>
</dbReference>
<dbReference type="Gene3D" id="1.10.10.10">
    <property type="entry name" value="Winged helix-like DNA-binding domain superfamily/Winged helix DNA-binding domain"/>
    <property type="match status" value="1"/>
</dbReference>
<evidence type="ECO:0000256" key="3">
    <source>
        <dbReference type="ARBA" id="ARBA00023163"/>
    </source>
</evidence>
<dbReference type="PROSITE" id="PS50042">
    <property type="entry name" value="CNMP_BINDING_3"/>
    <property type="match status" value="1"/>
</dbReference>
<dbReference type="InterPro" id="IPR014710">
    <property type="entry name" value="RmlC-like_jellyroll"/>
</dbReference>
<dbReference type="Pfam" id="PF00027">
    <property type="entry name" value="cNMP_binding"/>
    <property type="match status" value="1"/>
</dbReference>
<dbReference type="InterPro" id="IPR018490">
    <property type="entry name" value="cNMP-bd_dom_sf"/>
</dbReference>
<reference evidence="6 7" key="1">
    <citation type="journal article" date="2019" name="Int. J. Syst. Evol. Microbiol.">
        <title>The Global Catalogue of Microorganisms (GCM) 10K type strain sequencing project: providing services to taxonomists for standard genome sequencing and annotation.</title>
        <authorList>
            <consortium name="The Broad Institute Genomics Platform"/>
            <consortium name="The Broad Institute Genome Sequencing Center for Infectious Disease"/>
            <person name="Wu L."/>
            <person name="Ma J."/>
        </authorList>
    </citation>
    <scope>NUCLEOTIDE SEQUENCE [LARGE SCALE GENOMIC DNA]</scope>
    <source>
        <strain evidence="6 7">JCM 14545</strain>
    </source>
</reference>
<dbReference type="PROSITE" id="PS51063">
    <property type="entry name" value="HTH_CRP_2"/>
    <property type="match status" value="1"/>
</dbReference>
<evidence type="ECO:0000259" key="4">
    <source>
        <dbReference type="PROSITE" id="PS50042"/>
    </source>
</evidence>
<dbReference type="PANTHER" id="PTHR24567">
    <property type="entry name" value="CRP FAMILY TRANSCRIPTIONAL REGULATORY PROTEIN"/>
    <property type="match status" value="1"/>
</dbReference>
<proteinExistence type="predicted"/>
<gene>
    <name evidence="6" type="ORF">GCM10009754_43850</name>
</gene>
<keyword evidence="7" id="KW-1185">Reference proteome</keyword>
<comment type="caution">
    <text evidence="6">The sequence shown here is derived from an EMBL/GenBank/DDBJ whole genome shotgun (WGS) entry which is preliminary data.</text>
</comment>
<dbReference type="InterPro" id="IPR000595">
    <property type="entry name" value="cNMP-bd_dom"/>
</dbReference>
<organism evidence="6 7">
    <name type="scientific">Amycolatopsis minnesotensis</name>
    <dbReference type="NCBI Taxonomy" id="337894"/>
    <lineage>
        <taxon>Bacteria</taxon>
        <taxon>Bacillati</taxon>
        <taxon>Actinomycetota</taxon>
        <taxon>Actinomycetes</taxon>
        <taxon>Pseudonocardiales</taxon>
        <taxon>Pseudonocardiaceae</taxon>
        <taxon>Amycolatopsis</taxon>
    </lineage>
</organism>
<evidence type="ECO:0000313" key="7">
    <source>
        <dbReference type="Proteomes" id="UP001501116"/>
    </source>
</evidence>
<keyword evidence="2" id="KW-0238">DNA-binding</keyword>
<dbReference type="EMBL" id="BAAANN010000017">
    <property type="protein sequence ID" value="GAA1966594.1"/>
    <property type="molecule type" value="Genomic_DNA"/>
</dbReference>
<evidence type="ECO:0000259" key="5">
    <source>
        <dbReference type="PROSITE" id="PS51063"/>
    </source>
</evidence>
<dbReference type="SUPFAM" id="SSF51206">
    <property type="entry name" value="cAMP-binding domain-like"/>
    <property type="match status" value="1"/>
</dbReference>
<name>A0ABN2RBZ5_9PSEU</name>
<dbReference type="PANTHER" id="PTHR24567:SF74">
    <property type="entry name" value="HTH-TYPE TRANSCRIPTIONAL REGULATOR ARCR"/>
    <property type="match status" value="1"/>
</dbReference>
<keyword evidence="3" id="KW-0804">Transcription</keyword>
<protein>
    <submittedName>
        <fullName evidence="6">Crp/Fnr family transcriptional regulator</fullName>
    </submittedName>
</protein>
<dbReference type="SUPFAM" id="SSF46785">
    <property type="entry name" value="Winged helix' DNA-binding domain"/>
    <property type="match status" value="1"/>
</dbReference>
<sequence>MTGSSAAENEERRAWRRLTPEERAAITAAGHLKVWHPGQILALQGSPAASVFVILRGWVKISATNYRGDDAPLAARGPAEIVGEMAPISGLPRTATMSAIDEVQTLVVTRERFLAVLRARPRIAEEVLRTTAIRLQESDRLRLESGGPDFPQRLAAVLLELSLQHDAGRSDNQVDLHFNQGELASFARVSRSTLIRGLDELRRLGIVRTARRRITIVHPQALRELAAGHPPPVAGIGSD</sequence>
<dbReference type="InterPro" id="IPR012318">
    <property type="entry name" value="HTH_CRP"/>
</dbReference>
<dbReference type="CDD" id="cd00038">
    <property type="entry name" value="CAP_ED"/>
    <property type="match status" value="1"/>
</dbReference>
<dbReference type="InterPro" id="IPR036388">
    <property type="entry name" value="WH-like_DNA-bd_sf"/>
</dbReference>
<feature type="domain" description="HTH crp-type" evidence="5">
    <location>
        <begin position="148"/>
        <end position="220"/>
    </location>
</feature>
<evidence type="ECO:0000256" key="1">
    <source>
        <dbReference type="ARBA" id="ARBA00023015"/>
    </source>
</evidence>
<evidence type="ECO:0000256" key="2">
    <source>
        <dbReference type="ARBA" id="ARBA00023125"/>
    </source>
</evidence>
<dbReference type="Pfam" id="PF13545">
    <property type="entry name" value="HTH_Crp_2"/>
    <property type="match status" value="1"/>
</dbReference>
<evidence type="ECO:0000313" key="6">
    <source>
        <dbReference type="EMBL" id="GAA1966594.1"/>
    </source>
</evidence>
<keyword evidence="1" id="KW-0805">Transcription regulation</keyword>
<dbReference type="SMART" id="SM00100">
    <property type="entry name" value="cNMP"/>
    <property type="match status" value="1"/>
</dbReference>